<proteinExistence type="predicted"/>
<name>A0A397T0N0_9GLOM</name>
<dbReference type="SUPFAM" id="SSF47095">
    <property type="entry name" value="HMG-box"/>
    <property type="match status" value="1"/>
</dbReference>
<feature type="compositionally biased region" description="Polar residues" evidence="2">
    <location>
        <begin position="213"/>
        <end position="222"/>
    </location>
</feature>
<dbReference type="EMBL" id="QKYT01000204">
    <property type="protein sequence ID" value="RIA89795.1"/>
    <property type="molecule type" value="Genomic_DNA"/>
</dbReference>
<dbReference type="Gene3D" id="1.10.30.10">
    <property type="entry name" value="High mobility group box domain"/>
    <property type="match status" value="1"/>
</dbReference>
<evidence type="ECO:0000256" key="2">
    <source>
        <dbReference type="SAM" id="MobiDB-lite"/>
    </source>
</evidence>
<accession>A0A397T0N0</accession>
<evidence type="ECO:0000256" key="1">
    <source>
        <dbReference type="SAM" id="Coils"/>
    </source>
</evidence>
<keyword evidence="5" id="KW-1185">Reference proteome</keyword>
<evidence type="ECO:0000259" key="3">
    <source>
        <dbReference type="Pfam" id="PF00505"/>
    </source>
</evidence>
<evidence type="ECO:0000313" key="5">
    <source>
        <dbReference type="Proteomes" id="UP000265703"/>
    </source>
</evidence>
<dbReference type="InterPro" id="IPR036910">
    <property type="entry name" value="HMG_box_dom_sf"/>
</dbReference>
<keyword evidence="1" id="KW-0175">Coiled coil</keyword>
<sequence length="313" mass="35501">MSSQVSRSCVFINSNNPTIHNQVIDGTEPIIKLPFPPQIDPYDLIIKSQGGKIPSRSPNAFIIYRKVYIETARSDGYNLPMTVISSMASKNWERECEDVKEEYRRLAKEAFDARNEMLPKANRKRKRQKWNLVSFGKSNRFHKNSQNSGKEITSSIEVNQPSPISSSETQSVDSNQPTKITNNEISSIIPSFEQFNFDFAQYMIQNSEFPEIYNSSGSSSPEINDYAPPESSSNNLIETPILSEGELELFNLIAPIDNDNRNGPFLINRNEFGNFGESCDVFSNTINILSLYSENNYSTDPSSGLDFDFSYHY</sequence>
<feature type="region of interest" description="Disordered" evidence="2">
    <location>
        <begin position="139"/>
        <end position="178"/>
    </location>
</feature>
<feature type="compositionally biased region" description="Polar residues" evidence="2">
    <location>
        <begin position="144"/>
        <end position="178"/>
    </location>
</feature>
<gene>
    <name evidence="4" type="ORF">C1645_771423</name>
</gene>
<dbReference type="InterPro" id="IPR009071">
    <property type="entry name" value="HMG_box_dom"/>
</dbReference>
<feature type="coiled-coil region" evidence="1">
    <location>
        <begin position="89"/>
        <end position="116"/>
    </location>
</feature>
<feature type="domain" description="HMG box" evidence="3">
    <location>
        <begin position="54"/>
        <end position="110"/>
    </location>
</feature>
<reference evidence="4 5" key="1">
    <citation type="submission" date="2018-06" db="EMBL/GenBank/DDBJ databases">
        <title>Comparative genomics reveals the genomic features of Rhizophagus irregularis, R. cerebriforme, R. diaphanum and Gigaspora rosea, and their symbiotic lifestyle signature.</title>
        <authorList>
            <person name="Morin E."/>
            <person name="San Clemente H."/>
            <person name="Chen E.C.H."/>
            <person name="De La Providencia I."/>
            <person name="Hainaut M."/>
            <person name="Kuo A."/>
            <person name="Kohler A."/>
            <person name="Murat C."/>
            <person name="Tang N."/>
            <person name="Roy S."/>
            <person name="Loubradou J."/>
            <person name="Henrissat B."/>
            <person name="Grigoriev I.V."/>
            <person name="Corradi N."/>
            <person name="Roux C."/>
            <person name="Martin F.M."/>
        </authorList>
    </citation>
    <scope>NUCLEOTIDE SEQUENCE [LARGE SCALE GENOMIC DNA]</scope>
    <source>
        <strain evidence="4 5">DAOM 227022</strain>
    </source>
</reference>
<dbReference type="Pfam" id="PF00505">
    <property type="entry name" value="HMG_box"/>
    <property type="match status" value="1"/>
</dbReference>
<dbReference type="OrthoDB" id="2373005at2759"/>
<organism evidence="4 5">
    <name type="scientific">Glomus cerebriforme</name>
    <dbReference type="NCBI Taxonomy" id="658196"/>
    <lineage>
        <taxon>Eukaryota</taxon>
        <taxon>Fungi</taxon>
        <taxon>Fungi incertae sedis</taxon>
        <taxon>Mucoromycota</taxon>
        <taxon>Glomeromycotina</taxon>
        <taxon>Glomeromycetes</taxon>
        <taxon>Glomerales</taxon>
        <taxon>Glomeraceae</taxon>
        <taxon>Glomus</taxon>
    </lineage>
</organism>
<evidence type="ECO:0000313" key="4">
    <source>
        <dbReference type="EMBL" id="RIA89795.1"/>
    </source>
</evidence>
<dbReference type="Proteomes" id="UP000265703">
    <property type="component" value="Unassembled WGS sequence"/>
</dbReference>
<protein>
    <recommendedName>
        <fullName evidence="3">HMG box domain-containing protein</fullName>
    </recommendedName>
</protein>
<dbReference type="AlphaFoldDB" id="A0A397T0N0"/>
<comment type="caution">
    <text evidence="4">The sequence shown here is derived from an EMBL/GenBank/DDBJ whole genome shotgun (WGS) entry which is preliminary data.</text>
</comment>
<feature type="region of interest" description="Disordered" evidence="2">
    <location>
        <begin position="213"/>
        <end position="235"/>
    </location>
</feature>